<feature type="transmembrane region" description="Helical" evidence="6">
    <location>
        <begin position="535"/>
        <end position="553"/>
    </location>
</feature>
<keyword evidence="9" id="KW-1185">Reference proteome</keyword>
<dbReference type="Gene3D" id="1.20.1070.10">
    <property type="entry name" value="Rhodopsin 7-helix transmembrane proteins"/>
    <property type="match status" value="2"/>
</dbReference>
<evidence type="ECO:0000256" key="3">
    <source>
        <dbReference type="ARBA" id="ARBA00022692"/>
    </source>
</evidence>
<reference evidence="8 9" key="1">
    <citation type="submission" date="2022-05" db="EMBL/GenBank/DDBJ databases">
        <authorList>
            <consortium name="Genoscope - CEA"/>
            <person name="William W."/>
        </authorList>
    </citation>
    <scope>NUCLEOTIDE SEQUENCE [LARGE SCALE GENOMIC DNA]</scope>
</reference>
<comment type="caution">
    <text evidence="8">The sequence shown here is derived from an EMBL/GenBank/DDBJ whole genome shotgun (WGS) entry which is preliminary data.</text>
</comment>
<feature type="transmembrane region" description="Helical" evidence="6">
    <location>
        <begin position="59"/>
        <end position="78"/>
    </location>
</feature>
<dbReference type="SMART" id="SM01381">
    <property type="entry name" value="7TM_GPCR_Srsx"/>
    <property type="match status" value="1"/>
</dbReference>
<evidence type="ECO:0000256" key="4">
    <source>
        <dbReference type="ARBA" id="ARBA00022989"/>
    </source>
</evidence>
<dbReference type="GO" id="GO:0004930">
    <property type="term" value="F:G protein-coupled receptor activity"/>
    <property type="evidence" value="ECO:0007669"/>
    <property type="project" value="InterPro"/>
</dbReference>
<feature type="transmembrane region" description="Helical" evidence="6">
    <location>
        <begin position="496"/>
        <end position="515"/>
    </location>
</feature>
<keyword evidence="5 6" id="KW-0472">Membrane</keyword>
<dbReference type="EMBL" id="CALNXJ010000001">
    <property type="protein sequence ID" value="CAH3032113.1"/>
    <property type="molecule type" value="Genomic_DNA"/>
</dbReference>
<dbReference type="SUPFAM" id="SSF81321">
    <property type="entry name" value="Family A G protein-coupled receptor-like"/>
    <property type="match status" value="2"/>
</dbReference>
<evidence type="ECO:0000313" key="9">
    <source>
        <dbReference type="Proteomes" id="UP001159428"/>
    </source>
</evidence>
<dbReference type="InterPro" id="IPR017452">
    <property type="entry name" value="GPCR_Rhodpsn_7TM"/>
</dbReference>
<feature type="transmembrane region" description="Helical" evidence="6">
    <location>
        <begin position="372"/>
        <end position="394"/>
    </location>
</feature>
<feature type="transmembrane region" description="Helical" evidence="6">
    <location>
        <begin position="441"/>
        <end position="462"/>
    </location>
</feature>
<dbReference type="AlphaFoldDB" id="A0AAU9VPY3"/>
<dbReference type="Pfam" id="PF00001">
    <property type="entry name" value="7tm_1"/>
    <property type="match status" value="2"/>
</dbReference>
<name>A0AAU9VPY3_9CNID</name>
<evidence type="ECO:0000256" key="5">
    <source>
        <dbReference type="ARBA" id="ARBA00023136"/>
    </source>
</evidence>
<dbReference type="InterPro" id="IPR000276">
    <property type="entry name" value="GPCR_Rhodpsn"/>
</dbReference>
<dbReference type="PANTHER" id="PTHR22750">
    <property type="entry name" value="G-PROTEIN COUPLED RECEPTOR"/>
    <property type="match status" value="1"/>
</dbReference>
<proteinExistence type="predicted"/>
<feature type="transmembrane region" description="Helical" evidence="6">
    <location>
        <begin position="15"/>
        <end position="39"/>
    </location>
</feature>
<feature type="transmembrane region" description="Helical" evidence="6">
    <location>
        <begin position="125"/>
        <end position="146"/>
    </location>
</feature>
<keyword evidence="4 6" id="KW-1133">Transmembrane helix</keyword>
<feature type="transmembrane region" description="Helical" evidence="6">
    <location>
        <begin position="184"/>
        <end position="203"/>
    </location>
</feature>
<dbReference type="PRINTS" id="PR00237">
    <property type="entry name" value="GPCRRHODOPSN"/>
</dbReference>
<dbReference type="GO" id="GO:0005886">
    <property type="term" value="C:plasma membrane"/>
    <property type="evidence" value="ECO:0007669"/>
    <property type="project" value="UniProtKB-SubCell"/>
</dbReference>
<evidence type="ECO:0000256" key="6">
    <source>
        <dbReference type="SAM" id="Phobius"/>
    </source>
</evidence>
<dbReference type="CDD" id="cd00637">
    <property type="entry name" value="7tm_classA_rhodopsin-like"/>
    <property type="match status" value="2"/>
</dbReference>
<dbReference type="Proteomes" id="UP001159428">
    <property type="component" value="Unassembled WGS sequence"/>
</dbReference>
<keyword evidence="3 6" id="KW-0812">Transmembrane</keyword>
<feature type="transmembrane region" description="Helical" evidence="6">
    <location>
        <begin position="293"/>
        <end position="319"/>
    </location>
</feature>
<evidence type="ECO:0000256" key="1">
    <source>
        <dbReference type="ARBA" id="ARBA00004651"/>
    </source>
</evidence>
<keyword evidence="2" id="KW-1003">Cell membrane</keyword>
<evidence type="ECO:0000313" key="8">
    <source>
        <dbReference type="EMBL" id="CAH3032113.1"/>
    </source>
</evidence>
<gene>
    <name evidence="8" type="ORF">PMEA_00000970</name>
</gene>
<comment type="subcellular location">
    <subcellularLocation>
        <location evidence="1">Cell membrane</location>
        <topology evidence="1">Multi-pass membrane protein</topology>
    </subcellularLocation>
</comment>
<sequence length="570" mass="64795">MLVIWKTQELHTPSFALLFCLAVSDFLVGLVGQPSFVAYKVAELLENFNEYCNVRMTQYFTGWITSGVSFLTLSGVCVDRLLALTLHLQYRNTITLRRVVIAMITVWLFCFIVAIVRFWFRNWLILPITTSVLATGVTALCTIRIFQIANRHQRQIREQNRSMVNLQNERGDAFKCKKSAITVLYVYGLMLVLYLPLIAVSAAEAFHGYTTSLKIGWDYATTIGFISSSVNPVIYSWRTKQVRQAIFLCRYLIMIEKHSVSVCSNLSIMNSSDAVTCFFFEGPHTLTSHEATASVVCVCAVSSLFALTALLGNFIVMLVIWKTRELHTPSFALIFCLAVSDFLVGLVGQPSFVAYKVAELLENFNEYCNVRMIQYFTGWITSGVSFLTLSGVCVDRLLALTLHLQYRNTITLRRVVIAMITVWLFCFIVAIVRFWFPNWLILPVTTSVLAIGVTALCTIRIFQIANRHQRQIREQNRYMVNLQNERGDAFKCKKSAITVLYVYGLMLVLYLPLIAVSAAEAFHGYTTSLKIGWDYATTIGFISSSVNPVIYSWRTKQVRRAIIEYLRKTT</sequence>
<protein>
    <recommendedName>
        <fullName evidence="7">G-protein coupled receptors family 1 profile domain-containing protein</fullName>
    </recommendedName>
</protein>
<feature type="domain" description="G-protein coupled receptors family 1 profile" evidence="7">
    <location>
        <begin position="312"/>
        <end position="551"/>
    </location>
</feature>
<evidence type="ECO:0000259" key="7">
    <source>
        <dbReference type="PROSITE" id="PS50262"/>
    </source>
</evidence>
<feature type="domain" description="G-protein coupled receptors family 1 profile" evidence="7">
    <location>
        <begin position="1"/>
        <end position="235"/>
    </location>
</feature>
<evidence type="ECO:0000256" key="2">
    <source>
        <dbReference type="ARBA" id="ARBA00022475"/>
    </source>
</evidence>
<feature type="transmembrane region" description="Helical" evidence="6">
    <location>
        <begin position="415"/>
        <end position="435"/>
    </location>
</feature>
<dbReference type="PROSITE" id="PS50262">
    <property type="entry name" value="G_PROTEIN_RECEP_F1_2"/>
    <property type="match status" value="2"/>
</dbReference>
<organism evidence="8 9">
    <name type="scientific">Pocillopora meandrina</name>
    <dbReference type="NCBI Taxonomy" id="46732"/>
    <lineage>
        <taxon>Eukaryota</taxon>
        <taxon>Metazoa</taxon>
        <taxon>Cnidaria</taxon>
        <taxon>Anthozoa</taxon>
        <taxon>Hexacorallia</taxon>
        <taxon>Scleractinia</taxon>
        <taxon>Astrocoeniina</taxon>
        <taxon>Pocilloporidae</taxon>
        <taxon>Pocillopora</taxon>
    </lineage>
</organism>
<feature type="transmembrane region" description="Helical" evidence="6">
    <location>
        <begin position="99"/>
        <end position="119"/>
    </location>
</feature>
<accession>A0AAU9VPY3</accession>
<feature type="transmembrane region" description="Helical" evidence="6">
    <location>
        <begin position="331"/>
        <end position="352"/>
    </location>
</feature>
<feature type="non-terminal residue" evidence="8">
    <location>
        <position position="570"/>
    </location>
</feature>